<dbReference type="Proteomes" id="UP001596047">
    <property type="component" value="Unassembled WGS sequence"/>
</dbReference>
<reference evidence="2" key="1">
    <citation type="journal article" date="2019" name="Int. J. Syst. Evol. Microbiol.">
        <title>The Global Catalogue of Microorganisms (GCM) 10K type strain sequencing project: providing services to taxonomists for standard genome sequencing and annotation.</title>
        <authorList>
            <consortium name="The Broad Institute Genomics Platform"/>
            <consortium name="The Broad Institute Genome Sequencing Center for Infectious Disease"/>
            <person name="Wu L."/>
            <person name="Ma J."/>
        </authorList>
    </citation>
    <scope>NUCLEOTIDE SEQUENCE [LARGE SCALE GENOMIC DNA]</scope>
    <source>
        <strain evidence="2">CGMCC 1.3240</strain>
    </source>
</reference>
<dbReference type="InterPro" id="IPR008307">
    <property type="entry name" value="UCP018957"/>
</dbReference>
<organism evidence="1 2">
    <name type="scientific">Paenibacillus solisilvae</name>
    <dbReference type="NCBI Taxonomy" id="2486751"/>
    <lineage>
        <taxon>Bacteria</taxon>
        <taxon>Bacillati</taxon>
        <taxon>Bacillota</taxon>
        <taxon>Bacilli</taxon>
        <taxon>Bacillales</taxon>
        <taxon>Paenibacillaceae</taxon>
        <taxon>Paenibacillus</taxon>
    </lineage>
</organism>
<evidence type="ECO:0000313" key="1">
    <source>
        <dbReference type="EMBL" id="MFC5647642.1"/>
    </source>
</evidence>
<proteinExistence type="predicted"/>
<comment type="caution">
    <text evidence="1">The sequence shown here is derived from an EMBL/GenBank/DDBJ whole genome shotgun (WGS) entry which is preliminary data.</text>
</comment>
<protein>
    <submittedName>
        <fullName evidence="1">DUF1802 family protein</fullName>
    </submittedName>
</protein>
<name>A0ABW0VRQ9_9BACL</name>
<keyword evidence="2" id="KW-1185">Reference proteome</keyword>
<dbReference type="PIRSF" id="PIRSF018957">
    <property type="entry name" value="UCP018957"/>
    <property type="match status" value="1"/>
</dbReference>
<accession>A0ABW0VRQ9</accession>
<dbReference type="EMBL" id="JBHSOW010000005">
    <property type="protein sequence ID" value="MFC5647642.1"/>
    <property type="molecule type" value="Genomic_DNA"/>
</dbReference>
<dbReference type="InterPro" id="IPR014923">
    <property type="entry name" value="DUF1802"/>
</dbReference>
<evidence type="ECO:0000313" key="2">
    <source>
        <dbReference type="Proteomes" id="UP001596047"/>
    </source>
</evidence>
<dbReference type="RefSeq" id="WP_379186090.1">
    <property type="nucleotide sequence ID" value="NZ_JBHSOW010000005.1"/>
</dbReference>
<dbReference type="Pfam" id="PF08819">
    <property type="entry name" value="DUF1802"/>
    <property type="match status" value="1"/>
</dbReference>
<gene>
    <name evidence="1" type="ORF">ACFPYJ_00565</name>
</gene>
<sequence>MKSFEFLTHGEPVALKEWAVTVKALTEGKQIMVLRKGGIAEETRDFQLVSPVFYLLPAYEHQKPELLKEVYQGEIKQIMEEWNPEAEEIEIRAFAEVAEDIEIRDQESLDRLREYHIWTDAFAEERLKWKRAKPLHLLLLRVRALEQPVRIPNRPAYTGCKSWVRLEDGMPELAAQEVLSDSVFNDQIKNIKRLLTVKTNN</sequence>